<comment type="caution">
    <text evidence="1">The sequence shown here is derived from an EMBL/GenBank/DDBJ whole genome shotgun (WGS) entry which is preliminary data.</text>
</comment>
<protein>
    <submittedName>
        <fullName evidence="1">Uncharacterized protein</fullName>
    </submittedName>
</protein>
<dbReference type="Proteomes" id="UP001266305">
    <property type="component" value="Unassembled WGS sequence"/>
</dbReference>
<gene>
    <name evidence="1" type="ORF">P7K49_029891</name>
</gene>
<accession>A0ABQ9U8I2</accession>
<organism evidence="1 2">
    <name type="scientific">Saguinus oedipus</name>
    <name type="common">Cotton-top tamarin</name>
    <name type="synonym">Oedipomidas oedipus</name>
    <dbReference type="NCBI Taxonomy" id="9490"/>
    <lineage>
        <taxon>Eukaryota</taxon>
        <taxon>Metazoa</taxon>
        <taxon>Chordata</taxon>
        <taxon>Craniata</taxon>
        <taxon>Vertebrata</taxon>
        <taxon>Euteleostomi</taxon>
        <taxon>Mammalia</taxon>
        <taxon>Eutheria</taxon>
        <taxon>Euarchontoglires</taxon>
        <taxon>Primates</taxon>
        <taxon>Haplorrhini</taxon>
        <taxon>Platyrrhini</taxon>
        <taxon>Cebidae</taxon>
        <taxon>Callitrichinae</taxon>
        <taxon>Saguinus</taxon>
    </lineage>
</organism>
<proteinExistence type="predicted"/>
<reference evidence="1 2" key="1">
    <citation type="submission" date="2023-05" db="EMBL/GenBank/DDBJ databases">
        <title>B98-5 Cell Line De Novo Hybrid Assembly: An Optical Mapping Approach.</title>
        <authorList>
            <person name="Kananen K."/>
            <person name="Auerbach J.A."/>
            <person name="Kautto E."/>
            <person name="Blachly J.S."/>
        </authorList>
    </citation>
    <scope>NUCLEOTIDE SEQUENCE [LARGE SCALE GENOMIC DNA]</scope>
    <source>
        <strain evidence="1">B95-8</strain>
        <tissue evidence="1">Cell line</tissue>
    </source>
</reference>
<keyword evidence="2" id="KW-1185">Reference proteome</keyword>
<evidence type="ECO:0000313" key="1">
    <source>
        <dbReference type="EMBL" id="KAK2093362.1"/>
    </source>
</evidence>
<sequence length="95" mass="11042">MKELPDVQTVTVSELRLQQHEPKATQWKSLCTEHGQRQDHAENSEGESVWKPSIFLDQQMNPQENGKLGPSPAWKEYTQVAHFHSARRRTQIRAH</sequence>
<evidence type="ECO:0000313" key="2">
    <source>
        <dbReference type="Proteomes" id="UP001266305"/>
    </source>
</evidence>
<dbReference type="EMBL" id="JASSZA010000015">
    <property type="protein sequence ID" value="KAK2093362.1"/>
    <property type="molecule type" value="Genomic_DNA"/>
</dbReference>
<name>A0ABQ9U8I2_SAGOE</name>